<feature type="compositionally biased region" description="Polar residues" evidence="3">
    <location>
        <begin position="63"/>
        <end position="74"/>
    </location>
</feature>
<organism evidence="4 5">
    <name type="scientific">Galemys pyrenaicus</name>
    <name type="common">Iberian desman</name>
    <name type="synonym">Pyrenean desman</name>
    <dbReference type="NCBI Taxonomy" id="202257"/>
    <lineage>
        <taxon>Eukaryota</taxon>
        <taxon>Metazoa</taxon>
        <taxon>Chordata</taxon>
        <taxon>Craniata</taxon>
        <taxon>Vertebrata</taxon>
        <taxon>Euteleostomi</taxon>
        <taxon>Mammalia</taxon>
        <taxon>Eutheria</taxon>
        <taxon>Laurasiatheria</taxon>
        <taxon>Eulipotyphla</taxon>
        <taxon>Talpidae</taxon>
        <taxon>Galemys</taxon>
    </lineage>
</organism>
<evidence type="ECO:0000256" key="3">
    <source>
        <dbReference type="SAM" id="MobiDB-lite"/>
    </source>
</evidence>
<proteinExistence type="predicted"/>
<dbReference type="OrthoDB" id="10255148at2759"/>
<dbReference type="GO" id="GO:0044391">
    <property type="term" value="C:ribosomal subunit"/>
    <property type="evidence" value="ECO:0007669"/>
    <property type="project" value="UniProtKB-ARBA"/>
</dbReference>
<dbReference type="AlphaFoldDB" id="A0A8J6DLI2"/>
<dbReference type="EMBL" id="JAGFMF010011868">
    <property type="protein sequence ID" value="KAG8510608.1"/>
    <property type="molecule type" value="Genomic_DNA"/>
</dbReference>
<keyword evidence="5" id="KW-1185">Reference proteome</keyword>
<protein>
    <submittedName>
        <fullName evidence="4">60S ribosomal protein L15</fullName>
    </submittedName>
</protein>
<dbReference type="GO" id="GO:0006412">
    <property type="term" value="P:translation"/>
    <property type="evidence" value="ECO:0007669"/>
    <property type="project" value="InterPro"/>
</dbReference>
<dbReference type="InterPro" id="IPR024794">
    <property type="entry name" value="Rbsml_eL15_core_dom_sf"/>
</dbReference>
<evidence type="ECO:0000313" key="4">
    <source>
        <dbReference type="EMBL" id="KAG8510608.1"/>
    </source>
</evidence>
<feature type="region of interest" description="Disordered" evidence="3">
    <location>
        <begin position="60"/>
        <end position="99"/>
    </location>
</feature>
<feature type="non-terminal residue" evidence="4">
    <location>
        <position position="121"/>
    </location>
</feature>
<reference evidence="4" key="1">
    <citation type="journal article" date="2021" name="Evol. Appl.">
        <title>The genome of the Pyrenean desman and the effects of bottlenecks and inbreeding on the genomic landscape of an endangered species.</title>
        <authorList>
            <person name="Escoda L."/>
            <person name="Castresana J."/>
        </authorList>
    </citation>
    <scope>NUCLEOTIDE SEQUENCE</scope>
    <source>
        <strain evidence="4">IBE-C5619</strain>
    </source>
</reference>
<keyword evidence="1 4" id="KW-0689">Ribosomal protein</keyword>
<sequence>SYGGGESSLKTPPFFSGCTADSSTSKYPLLKGKTCGKSVHHGVNHLRLLEASRLLTRNKRDSTSYQKNPGSQWVTKPVPKHRGVPGLTPAGGWATHGKNHHPIAGSFHAAWRRHSALVFPL</sequence>
<name>A0A8J6DLI2_GALPY</name>
<dbReference type="SUPFAM" id="SSF54189">
    <property type="entry name" value="Ribosomal proteins S24e, L23 and L15e"/>
    <property type="match status" value="1"/>
</dbReference>
<evidence type="ECO:0000256" key="2">
    <source>
        <dbReference type="ARBA" id="ARBA00023274"/>
    </source>
</evidence>
<gene>
    <name evidence="4" type="ORF">J0S82_002664</name>
</gene>
<accession>A0A8J6DLI2</accession>
<feature type="region of interest" description="Disordered" evidence="3">
    <location>
        <begin position="1"/>
        <end position="23"/>
    </location>
</feature>
<dbReference type="InterPro" id="IPR012678">
    <property type="entry name" value="Ribosomal_uL23/eL15/eS24_sf"/>
</dbReference>
<comment type="caution">
    <text evidence="4">The sequence shown here is derived from an EMBL/GenBank/DDBJ whole genome shotgun (WGS) entry which is preliminary data.</text>
</comment>
<keyword evidence="2" id="KW-0687">Ribonucleoprotein</keyword>
<evidence type="ECO:0000313" key="5">
    <source>
        <dbReference type="Proteomes" id="UP000700334"/>
    </source>
</evidence>
<evidence type="ECO:0000256" key="1">
    <source>
        <dbReference type="ARBA" id="ARBA00022980"/>
    </source>
</evidence>
<feature type="non-terminal residue" evidence="4">
    <location>
        <position position="1"/>
    </location>
</feature>
<dbReference type="Proteomes" id="UP000700334">
    <property type="component" value="Unassembled WGS sequence"/>
</dbReference>
<dbReference type="GO" id="GO:0003735">
    <property type="term" value="F:structural constituent of ribosome"/>
    <property type="evidence" value="ECO:0007669"/>
    <property type="project" value="InterPro"/>
</dbReference>
<dbReference type="Gene3D" id="3.40.1120.10">
    <property type="entry name" value="Ribosomal protein l15e"/>
    <property type="match status" value="1"/>
</dbReference>